<dbReference type="EMBL" id="MFJG01000023">
    <property type="protein sequence ID" value="OGG06317.1"/>
    <property type="molecule type" value="Genomic_DNA"/>
</dbReference>
<evidence type="ECO:0000259" key="2">
    <source>
        <dbReference type="Pfam" id="PF18904"/>
    </source>
</evidence>
<feature type="coiled-coil region" evidence="1">
    <location>
        <begin position="63"/>
        <end position="124"/>
    </location>
</feature>
<reference evidence="3 4" key="1">
    <citation type="journal article" date="2016" name="Nat. Commun.">
        <title>Thousands of microbial genomes shed light on interconnected biogeochemical processes in an aquifer system.</title>
        <authorList>
            <person name="Anantharaman K."/>
            <person name="Brown C.T."/>
            <person name="Hug L.A."/>
            <person name="Sharon I."/>
            <person name="Castelle C.J."/>
            <person name="Probst A.J."/>
            <person name="Thomas B.C."/>
            <person name="Singh A."/>
            <person name="Wilkins M.J."/>
            <person name="Karaoz U."/>
            <person name="Brodie E.L."/>
            <person name="Williams K.H."/>
            <person name="Hubbard S.S."/>
            <person name="Banfield J.F."/>
        </authorList>
    </citation>
    <scope>NUCLEOTIDE SEQUENCE [LARGE SCALE GENOMIC DNA]</scope>
</reference>
<organism evidence="3 4">
    <name type="scientific">Candidatus Gottesmanbacteria bacterium RIFCSPHIGHO2_01_FULL_42_12</name>
    <dbReference type="NCBI Taxonomy" id="1798377"/>
    <lineage>
        <taxon>Bacteria</taxon>
        <taxon>Candidatus Gottesmaniibacteriota</taxon>
    </lineage>
</organism>
<evidence type="ECO:0000313" key="3">
    <source>
        <dbReference type="EMBL" id="OGG06317.1"/>
    </source>
</evidence>
<evidence type="ECO:0000256" key="1">
    <source>
        <dbReference type="SAM" id="Coils"/>
    </source>
</evidence>
<protein>
    <recommendedName>
        <fullName evidence="2">DUF5660 domain-containing protein</fullName>
    </recommendedName>
</protein>
<comment type="caution">
    <text evidence="3">The sequence shown here is derived from an EMBL/GenBank/DDBJ whole genome shotgun (WGS) entry which is preliminary data.</text>
</comment>
<dbReference type="STRING" id="1798377.A2872_01140"/>
<dbReference type="Proteomes" id="UP000178681">
    <property type="component" value="Unassembled WGS sequence"/>
</dbReference>
<sequence length="208" mass="23355">MADIKKKGQVYDKTNPLEIVSEMGKDFTDKSLDLLTGVGKTALEQIGIRKTNTYTEMTIGKQAQSLEIQTQKAEAKVANLEATFHKNVVSNSQEVYNFQKQQEVQKIQSLVQNLAVEVKNIQSQAAALSGDVRKVTVEQVPTPDKYHLNFFEWILVMLKDIKKDIVKSRTWLQAANGKKKKKGYWAMFKKHGTTFAMSDERGIATAAG</sequence>
<dbReference type="Pfam" id="PF18904">
    <property type="entry name" value="DUF5660"/>
    <property type="match status" value="1"/>
</dbReference>
<dbReference type="InterPro" id="IPR043719">
    <property type="entry name" value="DUF5660"/>
</dbReference>
<feature type="domain" description="DUF5660" evidence="2">
    <location>
        <begin position="104"/>
        <end position="208"/>
    </location>
</feature>
<proteinExistence type="predicted"/>
<accession>A0A1F5Z2A5</accession>
<keyword evidence="1" id="KW-0175">Coiled coil</keyword>
<gene>
    <name evidence="3" type="ORF">A2872_01140</name>
</gene>
<name>A0A1F5Z2A5_9BACT</name>
<dbReference type="AlphaFoldDB" id="A0A1F5Z2A5"/>
<evidence type="ECO:0000313" key="4">
    <source>
        <dbReference type="Proteomes" id="UP000178681"/>
    </source>
</evidence>